<accession>A0A327M924</accession>
<dbReference type="OrthoDB" id="5705574at2"/>
<dbReference type="RefSeq" id="WP_111469991.1">
    <property type="nucleotide sequence ID" value="NZ_QLIX01000007.1"/>
</dbReference>
<comment type="caution">
    <text evidence="2">The sequence shown here is derived from an EMBL/GenBank/DDBJ whole genome shotgun (WGS) entry which is preliminary data.</text>
</comment>
<protein>
    <submittedName>
        <fullName evidence="2">1,4-butanediol diacrylate esterase</fullName>
    </submittedName>
</protein>
<proteinExistence type="predicted"/>
<dbReference type="PANTHER" id="PTHR43283">
    <property type="entry name" value="BETA-LACTAMASE-RELATED"/>
    <property type="match status" value="1"/>
</dbReference>
<dbReference type="AlphaFoldDB" id="A0A327M924"/>
<dbReference type="InterPro" id="IPR050789">
    <property type="entry name" value="Diverse_Enzym_Activities"/>
</dbReference>
<name>A0A327M924_9PROT</name>
<dbReference type="Gene3D" id="3.40.710.10">
    <property type="entry name" value="DD-peptidase/beta-lactamase superfamily"/>
    <property type="match status" value="1"/>
</dbReference>
<dbReference type="PANTHER" id="PTHR43283:SF3">
    <property type="entry name" value="BETA-LACTAMASE FAMILY PROTEIN (AFU_ORTHOLOGUE AFUA_5G07500)"/>
    <property type="match status" value="1"/>
</dbReference>
<feature type="domain" description="Beta-lactamase-related" evidence="1">
    <location>
        <begin position="7"/>
        <end position="375"/>
    </location>
</feature>
<evidence type="ECO:0000259" key="1">
    <source>
        <dbReference type="Pfam" id="PF00144"/>
    </source>
</evidence>
<gene>
    <name evidence="2" type="ORF">DOO78_11945</name>
</gene>
<dbReference type="EMBL" id="QLIX01000007">
    <property type="protein sequence ID" value="RAI58784.1"/>
    <property type="molecule type" value="Genomic_DNA"/>
</dbReference>
<keyword evidence="3" id="KW-1185">Reference proteome</keyword>
<reference evidence="3" key="1">
    <citation type="submission" date="2018-06" db="EMBL/GenBank/DDBJ databases">
        <authorList>
            <person name="Khan S.A."/>
        </authorList>
    </citation>
    <scope>NUCLEOTIDE SEQUENCE [LARGE SCALE GENOMIC DNA]</scope>
    <source>
        <strain evidence="3">DB-1506</strain>
    </source>
</reference>
<dbReference type="SUPFAM" id="SSF56601">
    <property type="entry name" value="beta-lactamase/transpeptidase-like"/>
    <property type="match status" value="1"/>
</dbReference>
<dbReference type="Proteomes" id="UP000249065">
    <property type="component" value="Unassembled WGS sequence"/>
</dbReference>
<dbReference type="Pfam" id="PF00144">
    <property type="entry name" value="Beta-lactamase"/>
    <property type="match status" value="1"/>
</dbReference>
<evidence type="ECO:0000313" key="2">
    <source>
        <dbReference type="EMBL" id="RAI58784.1"/>
    </source>
</evidence>
<sequence length="389" mass="41329">MTATAAIDQVLREAVERGAVPGVVALAADRDGPIYEGAFGRRSLDAAAPMTPDTVFWIASMTKAVTSVAAMQLVEEGRLALDAPLGPLLPGLAAPQVLEGFAADGTPRLRPAQRPITLRHLLTHTAGFAYNTWNADIGRYMQATGLPAPRSGKLASLAAPLVREPGERWEYSIATDWVGRAVEAASGERLERYVFARILEPLGMADSGFVPGPAQRARRAGMHQRGADGRLAPIDFALPEAPEFFGGGGGLLSTGPDYLRFLRMLLGGGRLDGARVLRPETVAEMGRNQIGGLAFQPLRSVLPAISGDCDPFPGTPCRWGLGFLINEADIPGRRTAGSLAWAGLGNTWFWIDPRRGIAGLLLTQILPFADPAVLDLFAGFETAVYQVAA</sequence>
<dbReference type="InterPro" id="IPR001466">
    <property type="entry name" value="Beta-lactam-related"/>
</dbReference>
<evidence type="ECO:0000313" key="3">
    <source>
        <dbReference type="Proteomes" id="UP000249065"/>
    </source>
</evidence>
<organism evidence="2 3">
    <name type="scientific">Roseicella frigidaeris</name>
    <dbReference type="NCBI Taxonomy" id="2230885"/>
    <lineage>
        <taxon>Bacteria</taxon>
        <taxon>Pseudomonadati</taxon>
        <taxon>Pseudomonadota</taxon>
        <taxon>Alphaproteobacteria</taxon>
        <taxon>Acetobacterales</taxon>
        <taxon>Roseomonadaceae</taxon>
        <taxon>Roseicella</taxon>
    </lineage>
</organism>
<dbReference type="InterPro" id="IPR012338">
    <property type="entry name" value="Beta-lactam/transpept-like"/>
</dbReference>